<keyword evidence="4" id="KW-1185">Reference proteome</keyword>
<keyword evidence="2" id="KW-0812">Transmembrane</keyword>
<proteinExistence type="predicted"/>
<name>A0A5B9WEG6_9BACT</name>
<organism evidence="3 4">
    <name type="scientific">Aquisphaera giovannonii</name>
    <dbReference type="NCBI Taxonomy" id="406548"/>
    <lineage>
        <taxon>Bacteria</taxon>
        <taxon>Pseudomonadati</taxon>
        <taxon>Planctomycetota</taxon>
        <taxon>Planctomycetia</taxon>
        <taxon>Isosphaerales</taxon>
        <taxon>Isosphaeraceae</taxon>
        <taxon>Aquisphaera</taxon>
    </lineage>
</organism>
<feature type="compositionally biased region" description="Pro residues" evidence="1">
    <location>
        <begin position="129"/>
        <end position="142"/>
    </location>
</feature>
<feature type="region of interest" description="Disordered" evidence="1">
    <location>
        <begin position="1"/>
        <end position="22"/>
    </location>
</feature>
<sequence>MRPKPEPISGLDPDLCASPKPRRWSDVCRPSLLAGLIAVGSLGVLSLAAGGITRAADTPARPWPIPPGAGPRVAPPQRVMPPARRPSPGRVDPFIVSPRQGIDDAMIIAAPRGIDDAMIAPRGRGDAPLLPPLAPTVPAPRP</sequence>
<gene>
    <name evidence="3" type="ORF">OJF2_72080</name>
</gene>
<feature type="transmembrane region" description="Helical" evidence="2">
    <location>
        <begin position="32"/>
        <end position="52"/>
    </location>
</feature>
<reference evidence="3 4" key="1">
    <citation type="submission" date="2019-08" db="EMBL/GenBank/DDBJ databases">
        <title>Deep-cultivation of Planctomycetes and their phenomic and genomic characterization uncovers novel biology.</title>
        <authorList>
            <person name="Wiegand S."/>
            <person name="Jogler M."/>
            <person name="Boedeker C."/>
            <person name="Pinto D."/>
            <person name="Vollmers J."/>
            <person name="Rivas-Marin E."/>
            <person name="Kohn T."/>
            <person name="Peeters S.H."/>
            <person name="Heuer A."/>
            <person name="Rast P."/>
            <person name="Oberbeckmann S."/>
            <person name="Bunk B."/>
            <person name="Jeske O."/>
            <person name="Meyerdierks A."/>
            <person name="Storesund J.E."/>
            <person name="Kallscheuer N."/>
            <person name="Luecker S."/>
            <person name="Lage O.M."/>
            <person name="Pohl T."/>
            <person name="Merkel B.J."/>
            <person name="Hornburger P."/>
            <person name="Mueller R.-W."/>
            <person name="Bruemmer F."/>
            <person name="Labrenz M."/>
            <person name="Spormann A.M."/>
            <person name="Op den Camp H."/>
            <person name="Overmann J."/>
            <person name="Amann R."/>
            <person name="Jetten M.S.M."/>
            <person name="Mascher T."/>
            <person name="Medema M.H."/>
            <person name="Devos D.P."/>
            <person name="Kaster A.-K."/>
            <person name="Ovreas L."/>
            <person name="Rohde M."/>
            <person name="Galperin M.Y."/>
            <person name="Jogler C."/>
        </authorList>
    </citation>
    <scope>NUCLEOTIDE SEQUENCE [LARGE SCALE GENOMIC DNA]</scope>
    <source>
        <strain evidence="3 4">OJF2</strain>
    </source>
</reference>
<evidence type="ECO:0000256" key="2">
    <source>
        <dbReference type="SAM" id="Phobius"/>
    </source>
</evidence>
<feature type="region of interest" description="Disordered" evidence="1">
    <location>
        <begin position="56"/>
        <end position="96"/>
    </location>
</feature>
<dbReference type="KEGG" id="agv:OJF2_72080"/>
<dbReference type="AlphaFoldDB" id="A0A5B9WEG6"/>
<evidence type="ECO:0000313" key="3">
    <source>
        <dbReference type="EMBL" id="QEH38604.1"/>
    </source>
</evidence>
<accession>A0A5B9WEG6</accession>
<protein>
    <submittedName>
        <fullName evidence="3">Uncharacterized protein</fullName>
    </submittedName>
</protein>
<dbReference type="Proteomes" id="UP000324233">
    <property type="component" value="Chromosome"/>
</dbReference>
<keyword evidence="2" id="KW-1133">Transmembrane helix</keyword>
<dbReference type="RefSeq" id="WP_148598032.1">
    <property type="nucleotide sequence ID" value="NZ_CP042997.1"/>
</dbReference>
<evidence type="ECO:0000256" key="1">
    <source>
        <dbReference type="SAM" id="MobiDB-lite"/>
    </source>
</evidence>
<evidence type="ECO:0000313" key="4">
    <source>
        <dbReference type="Proteomes" id="UP000324233"/>
    </source>
</evidence>
<keyword evidence="2" id="KW-0472">Membrane</keyword>
<feature type="region of interest" description="Disordered" evidence="1">
    <location>
        <begin position="119"/>
        <end position="142"/>
    </location>
</feature>
<dbReference type="EMBL" id="CP042997">
    <property type="protein sequence ID" value="QEH38604.1"/>
    <property type="molecule type" value="Genomic_DNA"/>
</dbReference>